<dbReference type="EMBL" id="MTYJ01000093">
    <property type="protein sequence ID" value="OQV15141.1"/>
    <property type="molecule type" value="Genomic_DNA"/>
</dbReference>
<organism evidence="1 2">
    <name type="scientific">Hypsibius exemplaris</name>
    <name type="common">Freshwater tardigrade</name>
    <dbReference type="NCBI Taxonomy" id="2072580"/>
    <lineage>
        <taxon>Eukaryota</taxon>
        <taxon>Metazoa</taxon>
        <taxon>Ecdysozoa</taxon>
        <taxon>Tardigrada</taxon>
        <taxon>Eutardigrada</taxon>
        <taxon>Parachela</taxon>
        <taxon>Hypsibioidea</taxon>
        <taxon>Hypsibiidae</taxon>
        <taxon>Hypsibius</taxon>
    </lineage>
</organism>
<evidence type="ECO:0008006" key="3">
    <source>
        <dbReference type="Google" id="ProtNLM"/>
    </source>
</evidence>
<protein>
    <recommendedName>
        <fullName evidence="3">SGNH/GDSL hydrolase family protein</fullName>
    </recommendedName>
</protein>
<keyword evidence="2" id="KW-1185">Reference proteome</keyword>
<gene>
    <name evidence="1" type="ORF">BV898_10654</name>
</gene>
<dbReference type="SUPFAM" id="SSF52266">
    <property type="entry name" value="SGNH hydrolase"/>
    <property type="match status" value="1"/>
</dbReference>
<evidence type="ECO:0000313" key="2">
    <source>
        <dbReference type="Proteomes" id="UP000192578"/>
    </source>
</evidence>
<dbReference type="Gene3D" id="3.40.50.1110">
    <property type="entry name" value="SGNH hydrolase"/>
    <property type="match status" value="1"/>
</dbReference>
<evidence type="ECO:0000313" key="1">
    <source>
        <dbReference type="EMBL" id="OQV15141.1"/>
    </source>
</evidence>
<proteinExistence type="predicted"/>
<dbReference type="Proteomes" id="UP000192578">
    <property type="component" value="Unassembled WGS sequence"/>
</dbReference>
<sequence>MDILDGDKYKHGRCSVGRMAENVRDLASSLNHKFILMIGDSRTMQLFRYIRILLNGRFDEVKLFSSADLRAEFSDAERNFSMLYYFKPLPDLVTQDIIREWTAATAPRRPDYLFYETGVWSLYHFGPQFLPTFRENVTAIADVMALTRNTTIPIWIRTLPIHIDTPSHKAGWAKTLYNRTDLLIESFGQAVEDVARQHRFTLWTSAHHVAKRNPQFYHDKIHPGLPMLRLFACQFLTALSTNTNCLD</sequence>
<dbReference type="InterPro" id="IPR036514">
    <property type="entry name" value="SGNH_hydro_sf"/>
</dbReference>
<name>A0A1W0WIU1_HYPEX</name>
<reference evidence="2" key="1">
    <citation type="submission" date="2017-01" db="EMBL/GenBank/DDBJ databases">
        <title>Comparative genomics of anhydrobiosis in the tardigrade Hypsibius dujardini.</title>
        <authorList>
            <person name="Yoshida Y."/>
            <person name="Koutsovoulos G."/>
            <person name="Laetsch D."/>
            <person name="Stevens L."/>
            <person name="Kumar S."/>
            <person name="Horikawa D."/>
            <person name="Ishino K."/>
            <person name="Komine S."/>
            <person name="Tomita M."/>
            <person name="Blaxter M."/>
            <person name="Arakawa K."/>
        </authorList>
    </citation>
    <scope>NUCLEOTIDE SEQUENCE [LARGE SCALE GENOMIC DNA]</scope>
    <source>
        <strain evidence="2">Z151</strain>
    </source>
</reference>
<comment type="caution">
    <text evidence="1">The sequence shown here is derived from an EMBL/GenBank/DDBJ whole genome shotgun (WGS) entry which is preliminary data.</text>
</comment>
<dbReference type="AlphaFoldDB" id="A0A1W0WIU1"/>
<accession>A0A1W0WIU1</accession>